<dbReference type="Gene3D" id="3.30.70.930">
    <property type="match status" value="1"/>
</dbReference>
<dbReference type="EMBL" id="QMPZ01000008">
    <property type="protein sequence ID" value="RLE10442.1"/>
    <property type="molecule type" value="Genomic_DNA"/>
</dbReference>
<evidence type="ECO:0000256" key="1">
    <source>
        <dbReference type="ARBA" id="ARBA00010272"/>
    </source>
</evidence>
<dbReference type="GO" id="GO:0005829">
    <property type="term" value="C:cytosol"/>
    <property type="evidence" value="ECO:0007669"/>
    <property type="project" value="TreeGrafter"/>
</dbReference>
<dbReference type="NCBIfam" id="TIGR00106">
    <property type="entry name" value="MTH1187 family thiamine-binding protein"/>
    <property type="match status" value="1"/>
</dbReference>
<feature type="domain" description="Thiamine-binding protein" evidence="2">
    <location>
        <begin position="4"/>
        <end position="95"/>
    </location>
</feature>
<reference evidence="3 4" key="1">
    <citation type="submission" date="2018-06" db="EMBL/GenBank/DDBJ databases">
        <title>Extensive metabolic versatility and redundancy in microbially diverse, dynamic hydrothermal sediments.</title>
        <authorList>
            <person name="Dombrowski N."/>
            <person name="Teske A."/>
            <person name="Baker B.J."/>
        </authorList>
    </citation>
    <scope>NUCLEOTIDE SEQUENCE [LARGE SCALE GENOMIC DNA]</scope>
    <source>
        <strain evidence="3">B47_G16</strain>
    </source>
</reference>
<name>A0A497E861_UNCAE</name>
<dbReference type="AlphaFoldDB" id="A0A497E861"/>
<evidence type="ECO:0000259" key="2">
    <source>
        <dbReference type="Pfam" id="PF01910"/>
    </source>
</evidence>
<accession>A0A497E861</accession>
<sequence>MAIMEINIVPLGTGTPSVSRYIAQAVKILKEKGVNYELTSMGTIVEGKLDDLFELAKKMHLATFTQGIKRVVTTIKIDDRRDKPSDMKEKIQRVKEEL</sequence>
<dbReference type="InterPro" id="IPR002767">
    <property type="entry name" value="Thiamine_BP"/>
</dbReference>
<evidence type="ECO:0000313" key="4">
    <source>
        <dbReference type="Proteomes" id="UP000279422"/>
    </source>
</evidence>
<dbReference type="Proteomes" id="UP000279422">
    <property type="component" value="Unassembled WGS sequence"/>
</dbReference>
<comment type="similarity">
    <text evidence="1">Belongs to the UPF0045 family.</text>
</comment>
<dbReference type="InterPro" id="IPR029756">
    <property type="entry name" value="MTH1187/YkoF-like"/>
</dbReference>
<proteinExistence type="inferred from homology"/>
<gene>
    <name evidence="3" type="ORF">DRJ00_01415</name>
</gene>
<dbReference type="Pfam" id="PF01910">
    <property type="entry name" value="Thiamine_BP"/>
    <property type="match status" value="1"/>
</dbReference>
<dbReference type="InterPro" id="IPR051614">
    <property type="entry name" value="UPF0045_domain"/>
</dbReference>
<dbReference type="PANTHER" id="PTHR33777:SF1">
    <property type="entry name" value="UPF0045 PROTEIN ECM15"/>
    <property type="match status" value="1"/>
</dbReference>
<organism evidence="3 4">
    <name type="scientific">Aerophobetes bacterium</name>
    <dbReference type="NCBI Taxonomy" id="2030807"/>
    <lineage>
        <taxon>Bacteria</taxon>
        <taxon>Candidatus Aerophobota</taxon>
    </lineage>
</organism>
<comment type="caution">
    <text evidence="3">The sequence shown here is derived from an EMBL/GenBank/DDBJ whole genome shotgun (WGS) entry which is preliminary data.</text>
</comment>
<dbReference type="SUPFAM" id="SSF89957">
    <property type="entry name" value="MTH1187/YkoF-like"/>
    <property type="match status" value="1"/>
</dbReference>
<evidence type="ECO:0000313" key="3">
    <source>
        <dbReference type="EMBL" id="RLE10442.1"/>
    </source>
</evidence>
<dbReference type="PANTHER" id="PTHR33777">
    <property type="entry name" value="UPF0045 PROTEIN ECM15"/>
    <property type="match status" value="1"/>
</dbReference>
<protein>
    <submittedName>
        <fullName evidence="3">Thiamine-binding protein</fullName>
    </submittedName>
</protein>